<accession>A0A024LRV9</accession>
<evidence type="ECO:0000256" key="9">
    <source>
        <dbReference type="ARBA" id="ARBA00023170"/>
    </source>
</evidence>
<keyword evidence="6 14" id="KW-0732">Signal</keyword>
<dbReference type="NCBIfam" id="TIGR01786">
    <property type="entry name" value="TonB-hemlactrns"/>
    <property type="match status" value="1"/>
</dbReference>
<feature type="domain" description="TonB-dependent receptor plug" evidence="16">
    <location>
        <begin position="72"/>
        <end position="166"/>
    </location>
</feature>
<comment type="similarity">
    <text evidence="2 11 12">Belongs to the TonB-dependent receptor family.</text>
</comment>
<keyword evidence="3 11" id="KW-0813">Transport</keyword>
<sequence precursor="true">MQIKPKSIYKSCITLSALSIWIPSFVFAQNSNIIFSQNSNSNTVIELNPIVIEKRETINPLDTVTVLTDRETARDIEQKQINDIHDIGRLNPTITYNSNNDSFVIRGLSANRVLVTMDGIPLPWLNDGVRGVKGGSSMFDLNALSTLDIIRGSDSSRYGSGALSGIVALRTLDPEDLLTEEKNWGSLTKGSYNSADSSWHIDEAFAVRFYQTFLLFQGSRVGGHERKNMGTVDTYGSERTRANPADFDQNNLLFKMHQYLNSDHKVGFTAERFFYNKDTHSLNASSTTYSPGSVYDKNNKYRERFSIFYDYSGNGDAVFDAFHGQLYWQKLSNNQVLKGHRIKQPQGNYLRDNLIRNINYGFNADSLKKIDIGAISHTLKFSTDIFASKLHQYASGQDNCHLRENARGCAFLHTNQSDTPDTHSHGFSLAFEDAIGFSNNHVRVIPGIRYDWYKHVPQKTPSYKKTTISKEQLTENGGSHFSPKLRVEWDANDQVTFYGQWAQAFRAPSVSELYLIYVNPSFYYTAGNPNLKPEISNGYDIGIKYGNVNFDGSISVFTNQYKNFIDIIDKGPSREFMLARKHYINRAHVRISGIEAKTSLALNQNFHSNFSFAYAQGKDLDKNEYLNSIPALKAIIGFGYAQETWGADIMLTLAAKRDKVEKNSDYAKTPSYKLVDVVGWWEPFGEKGPIIRVGVYNLFNKKYWNATDLPAASPRGAPPPPPKDYFSQPGRNFKVSLVQKF</sequence>
<dbReference type="InterPro" id="IPR039426">
    <property type="entry name" value="TonB-dep_rcpt-like"/>
</dbReference>
<keyword evidence="9 17" id="KW-0675">Receptor</keyword>
<reference evidence="17" key="2">
    <citation type="submission" date="2014-05" db="EMBL/GenBank/DDBJ databases">
        <title>Genome sequencing of Bartonella spp. isolated from human blood.</title>
        <authorList>
            <person name="Raoult D."/>
        </authorList>
    </citation>
    <scope>NUCLEOTIDE SEQUENCE</scope>
    <source>
        <strain evidence="17">MVT06</strain>
    </source>
</reference>
<protein>
    <submittedName>
        <fullName evidence="17">Outer membrane hemin receptor</fullName>
    </submittedName>
</protein>
<evidence type="ECO:0000256" key="5">
    <source>
        <dbReference type="ARBA" id="ARBA00022692"/>
    </source>
</evidence>
<dbReference type="InterPro" id="IPR037066">
    <property type="entry name" value="Plug_dom_sf"/>
</dbReference>
<evidence type="ECO:0000256" key="14">
    <source>
        <dbReference type="SAM" id="SignalP"/>
    </source>
</evidence>
<dbReference type="PROSITE" id="PS52016">
    <property type="entry name" value="TONB_DEPENDENT_REC_3"/>
    <property type="match status" value="1"/>
</dbReference>
<dbReference type="GO" id="GO:0009279">
    <property type="term" value="C:cell outer membrane"/>
    <property type="evidence" value="ECO:0007669"/>
    <property type="project" value="UniProtKB-SubCell"/>
</dbReference>
<dbReference type="CDD" id="cd01347">
    <property type="entry name" value="ligand_gated_channel"/>
    <property type="match status" value="1"/>
</dbReference>
<evidence type="ECO:0000259" key="15">
    <source>
        <dbReference type="Pfam" id="PF00593"/>
    </source>
</evidence>
<keyword evidence="7 12" id="KW-0798">TonB box</keyword>
<keyword evidence="5 11" id="KW-0812">Transmembrane</keyword>
<dbReference type="GO" id="GO:0015344">
    <property type="term" value="F:siderophore uptake transmembrane transporter activity"/>
    <property type="evidence" value="ECO:0007669"/>
    <property type="project" value="TreeGrafter"/>
</dbReference>
<feature type="region of interest" description="Disordered" evidence="13">
    <location>
        <begin position="711"/>
        <end position="730"/>
    </location>
</feature>
<dbReference type="Gene3D" id="2.40.170.20">
    <property type="entry name" value="TonB-dependent receptor, beta-barrel domain"/>
    <property type="match status" value="1"/>
</dbReference>
<evidence type="ECO:0000256" key="2">
    <source>
        <dbReference type="ARBA" id="ARBA00009810"/>
    </source>
</evidence>
<organism evidence="17">
    <name type="scientific">Bartonella schoenbuchensis</name>
    <dbReference type="NCBI Taxonomy" id="165694"/>
    <lineage>
        <taxon>Bacteria</taxon>
        <taxon>Pseudomonadati</taxon>
        <taxon>Pseudomonadota</taxon>
        <taxon>Alphaproteobacteria</taxon>
        <taxon>Hyphomicrobiales</taxon>
        <taxon>Bartonellaceae</taxon>
        <taxon>Bartonella</taxon>
    </lineage>
</organism>
<dbReference type="EMBL" id="HG977196">
    <property type="protein sequence ID" value="CDP79874.1"/>
    <property type="molecule type" value="Genomic_DNA"/>
</dbReference>
<dbReference type="PANTHER" id="PTHR30069">
    <property type="entry name" value="TONB-DEPENDENT OUTER MEMBRANE RECEPTOR"/>
    <property type="match status" value="1"/>
</dbReference>
<gene>
    <name evidence="17" type="primary">hmuR</name>
    <name evidence="17" type="ORF">BN1046_00779</name>
</gene>
<dbReference type="SUPFAM" id="SSF56935">
    <property type="entry name" value="Porins"/>
    <property type="match status" value="1"/>
</dbReference>
<evidence type="ECO:0000256" key="7">
    <source>
        <dbReference type="ARBA" id="ARBA00023077"/>
    </source>
</evidence>
<name>A0A024LRV9_9HYPH</name>
<dbReference type="Pfam" id="PF00593">
    <property type="entry name" value="TonB_dep_Rec_b-barrel"/>
    <property type="match status" value="1"/>
</dbReference>
<keyword evidence="10 11" id="KW-0998">Cell outer membrane</keyword>
<dbReference type="Pfam" id="PF07715">
    <property type="entry name" value="Plug"/>
    <property type="match status" value="1"/>
</dbReference>
<dbReference type="InterPro" id="IPR010949">
    <property type="entry name" value="TonB_Hb/transfer/lactofer_rcpt"/>
</dbReference>
<evidence type="ECO:0000256" key="6">
    <source>
        <dbReference type="ARBA" id="ARBA00022729"/>
    </source>
</evidence>
<evidence type="ECO:0000313" key="17">
    <source>
        <dbReference type="EMBL" id="CDP79874.1"/>
    </source>
</evidence>
<evidence type="ECO:0000256" key="1">
    <source>
        <dbReference type="ARBA" id="ARBA00004571"/>
    </source>
</evidence>
<evidence type="ECO:0000256" key="13">
    <source>
        <dbReference type="SAM" id="MobiDB-lite"/>
    </source>
</evidence>
<comment type="subcellular location">
    <subcellularLocation>
        <location evidence="1 11">Cell outer membrane</location>
        <topology evidence="1 11">Multi-pass membrane protein</topology>
    </subcellularLocation>
</comment>
<dbReference type="Gene3D" id="2.170.130.10">
    <property type="entry name" value="TonB-dependent receptor, plug domain"/>
    <property type="match status" value="1"/>
</dbReference>
<evidence type="ECO:0000259" key="16">
    <source>
        <dbReference type="Pfam" id="PF07715"/>
    </source>
</evidence>
<evidence type="ECO:0000256" key="11">
    <source>
        <dbReference type="PROSITE-ProRule" id="PRU01360"/>
    </source>
</evidence>
<evidence type="ECO:0000256" key="3">
    <source>
        <dbReference type="ARBA" id="ARBA00022448"/>
    </source>
</evidence>
<evidence type="ECO:0000256" key="8">
    <source>
        <dbReference type="ARBA" id="ARBA00023136"/>
    </source>
</evidence>
<keyword evidence="4 11" id="KW-1134">Transmembrane beta strand</keyword>
<dbReference type="AlphaFoldDB" id="A0A024LRV9"/>
<keyword evidence="8 11" id="KW-0472">Membrane</keyword>
<evidence type="ECO:0000256" key="10">
    <source>
        <dbReference type="ARBA" id="ARBA00023237"/>
    </source>
</evidence>
<dbReference type="GO" id="GO:0015232">
    <property type="term" value="F:heme transmembrane transporter activity"/>
    <property type="evidence" value="ECO:0007669"/>
    <property type="project" value="InterPro"/>
</dbReference>
<dbReference type="PANTHER" id="PTHR30069:SF29">
    <property type="entry name" value="HEMOGLOBIN AND HEMOGLOBIN-HAPTOGLOBIN-BINDING PROTEIN 1-RELATED"/>
    <property type="match status" value="1"/>
</dbReference>
<evidence type="ECO:0000256" key="4">
    <source>
        <dbReference type="ARBA" id="ARBA00022452"/>
    </source>
</evidence>
<reference evidence="17" key="1">
    <citation type="submission" date="2013-11" db="EMBL/GenBank/DDBJ databases">
        <authorList>
            <person name="GENOMES U."/>
        </authorList>
    </citation>
    <scope>NUCLEOTIDE SEQUENCE</scope>
    <source>
        <strain evidence="17">MVT06</strain>
    </source>
</reference>
<dbReference type="GO" id="GO:0044718">
    <property type="term" value="P:siderophore transmembrane transport"/>
    <property type="evidence" value="ECO:0007669"/>
    <property type="project" value="TreeGrafter"/>
</dbReference>
<dbReference type="InterPro" id="IPR011276">
    <property type="entry name" value="TonB_haem/Hb_rcpt"/>
</dbReference>
<dbReference type="InterPro" id="IPR036942">
    <property type="entry name" value="Beta-barrel_TonB_sf"/>
</dbReference>
<evidence type="ECO:0000256" key="12">
    <source>
        <dbReference type="RuleBase" id="RU003357"/>
    </source>
</evidence>
<dbReference type="NCBIfam" id="TIGR01785">
    <property type="entry name" value="TonB-hemin"/>
    <property type="match status" value="1"/>
</dbReference>
<dbReference type="InterPro" id="IPR000531">
    <property type="entry name" value="Beta-barrel_TonB"/>
</dbReference>
<feature type="chain" id="PRO_5001535444" evidence="14">
    <location>
        <begin position="29"/>
        <end position="741"/>
    </location>
</feature>
<feature type="domain" description="TonB-dependent receptor-like beta-barrel" evidence="15">
    <location>
        <begin position="255"/>
        <end position="698"/>
    </location>
</feature>
<proteinExistence type="inferred from homology"/>
<dbReference type="InterPro" id="IPR012910">
    <property type="entry name" value="Plug_dom"/>
</dbReference>
<feature type="signal peptide" evidence="14">
    <location>
        <begin position="1"/>
        <end position="28"/>
    </location>
</feature>